<dbReference type="GO" id="GO:0015986">
    <property type="term" value="P:proton motive force-driven ATP synthesis"/>
    <property type="evidence" value="ECO:0007669"/>
    <property type="project" value="InterPro"/>
</dbReference>
<evidence type="ECO:0000256" key="6">
    <source>
        <dbReference type="ARBA" id="ARBA00022692"/>
    </source>
</evidence>
<dbReference type="GO" id="GO:0015078">
    <property type="term" value="F:proton transmembrane transporter activity"/>
    <property type="evidence" value="ECO:0007669"/>
    <property type="project" value="InterPro"/>
</dbReference>
<keyword evidence="8 13" id="KW-1133">Transmembrane helix</keyword>
<evidence type="ECO:0000256" key="7">
    <source>
        <dbReference type="ARBA" id="ARBA00022781"/>
    </source>
</evidence>
<comment type="similarity">
    <text evidence="2 12">Belongs to the ATPase protein 8 family.</text>
</comment>
<dbReference type="Pfam" id="PF00895">
    <property type="entry name" value="ATP-synt_8"/>
    <property type="match status" value="1"/>
</dbReference>
<evidence type="ECO:0000256" key="11">
    <source>
        <dbReference type="ARBA" id="ARBA00023136"/>
    </source>
</evidence>
<keyword evidence="6 12" id="KW-0812">Transmembrane</keyword>
<dbReference type="GO" id="GO:0045259">
    <property type="term" value="C:proton-transporting ATP synthase complex"/>
    <property type="evidence" value="ECO:0007669"/>
    <property type="project" value="UniProtKB-KW"/>
</dbReference>
<keyword evidence="10 12" id="KW-0496">Mitochondrion</keyword>
<protein>
    <recommendedName>
        <fullName evidence="12">ATP synthase complex subunit 8</fullName>
    </recommendedName>
</protein>
<feature type="transmembrane region" description="Helical" evidence="13">
    <location>
        <begin position="12"/>
        <end position="30"/>
    </location>
</feature>
<dbReference type="EMBL" id="KP026254">
    <property type="protein sequence ID" value="AIY61545.1"/>
    <property type="molecule type" value="Genomic_DNA"/>
</dbReference>
<evidence type="ECO:0000256" key="5">
    <source>
        <dbReference type="ARBA" id="ARBA00022547"/>
    </source>
</evidence>
<evidence type="ECO:0000256" key="10">
    <source>
        <dbReference type="ARBA" id="ARBA00023128"/>
    </source>
</evidence>
<evidence type="ECO:0000256" key="3">
    <source>
        <dbReference type="ARBA" id="ARBA00011291"/>
    </source>
</evidence>
<comment type="subcellular location">
    <subcellularLocation>
        <location evidence="1 12">Mitochondrion membrane</location>
        <topology evidence="1 12">Single-pass membrane protein</topology>
    </subcellularLocation>
</comment>
<dbReference type="GO" id="GO:0031966">
    <property type="term" value="C:mitochondrial membrane"/>
    <property type="evidence" value="ECO:0007669"/>
    <property type="project" value="UniProtKB-SubCell"/>
</dbReference>
<name>A0A0A7E7N6_9NEOP</name>
<geneLocation type="mitochondrion" evidence="14"/>
<dbReference type="AlphaFoldDB" id="A0A0A7E7N6"/>
<evidence type="ECO:0000313" key="14">
    <source>
        <dbReference type="EMBL" id="AIY61545.1"/>
    </source>
</evidence>
<evidence type="ECO:0000256" key="8">
    <source>
        <dbReference type="ARBA" id="ARBA00022989"/>
    </source>
</evidence>
<keyword evidence="4 12" id="KW-0813">Transport</keyword>
<evidence type="ECO:0000256" key="9">
    <source>
        <dbReference type="ARBA" id="ARBA00023065"/>
    </source>
</evidence>
<dbReference type="InterPro" id="IPR001421">
    <property type="entry name" value="ATP8_metazoa"/>
</dbReference>
<evidence type="ECO:0000256" key="13">
    <source>
        <dbReference type="SAM" id="Phobius"/>
    </source>
</evidence>
<reference evidence="14" key="1">
    <citation type="journal article" date="2014" name="Mol. Biol. Evol.">
        <title>The evolutionary history of termites as inferred from 66 mitochondrial genomes.</title>
        <authorList>
            <person name="Bourguignon T."/>
            <person name="Lo N."/>
            <person name="Cameron S.L."/>
            <person name="Sobotnik J."/>
            <person name="Hayashi Y."/>
            <person name="Shigenobu S."/>
            <person name="Watanabe D."/>
            <person name="Roisin Y."/>
            <person name="Miura T."/>
            <person name="Evans T.A."/>
        </authorList>
    </citation>
    <scope>NUCLEOTIDE SEQUENCE</scope>
</reference>
<evidence type="ECO:0000256" key="2">
    <source>
        <dbReference type="ARBA" id="ARBA00008892"/>
    </source>
</evidence>
<keyword evidence="11 13" id="KW-0472">Membrane</keyword>
<comment type="subunit">
    <text evidence="3">F-type ATPases have 2 components, CF(1) - the catalytic core - and CF(0) - the membrane proton channel.</text>
</comment>
<accession>A0A0A7E7N6</accession>
<keyword evidence="7 12" id="KW-0375">Hydrogen ion transport</keyword>
<organism evidence="14">
    <name type="scientific">Odontotermes formosanus</name>
    <dbReference type="NCBI Taxonomy" id="60588"/>
    <lineage>
        <taxon>Eukaryota</taxon>
        <taxon>Metazoa</taxon>
        <taxon>Ecdysozoa</taxon>
        <taxon>Arthropoda</taxon>
        <taxon>Hexapoda</taxon>
        <taxon>Insecta</taxon>
        <taxon>Pterygota</taxon>
        <taxon>Neoptera</taxon>
        <taxon>Polyneoptera</taxon>
        <taxon>Dictyoptera</taxon>
        <taxon>Blattodea</taxon>
        <taxon>Blattoidea</taxon>
        <taxon>Termitoidae</taxon>
        <taxon>Termitidae</taxon>
        <taxon>Macrotermitinae</taxon>
        <taxon>Odontotermes</taxon>
    </lineage>
</organism>
<sequence>MPQMMPMEWMILYATFLTSFMLFNIMNYFNQPPKSKTTDKTTITTDKVNWKW</sequence>
<proteinExistence type="inferred from homology"/>
<evidence type="ECO:0000256" key="1">
    <source>
        <dbReference type="ARBA" id="ARBA00004304"/>
    </source>
</evidence>
<evidence type="ECO:0000256" key="12">
    <source>
        <dbReference type="RuleBase" id="RU003661"/>
    </source>
</evidence>
<keyword evidence="9 12" id="KW-0406">Ion transport</keyword>
<evidence type="ECO:0000256" key="4">
    <source>
        <dbReference type="ARBA" id="ARBA00022448"/>
    </source>
</evidence>
<gene>
    <name evidence="14" type="primary">atp8</name>
</gene>
<keyword evidence="5 12" id="KW-0138">CF(0)</keyword>